<evidence type="ECO:0000256" key="4">
    <source>
        <dbReference type="ARBA" id="ARBA00022723"/>
    </source>
</evidence>
<dbReference type="InterPro" id="IPR017972">
    <property type="entry name" value="Cyt_P450_CS"/>
</dbReference>
<dbReference type="GO" id="GO:0016705">
    <property type="term" value="F:oxidoreductase activity, acting on paired donors, with incorporation or reduction of molecular oxygen"/>
    <property type="evidence" value="ECO:0007669"/>
    <property type="project" value="InterPro"/>
</dbReference>
<keyword evidence="10" id="KW-0812">Transmembrane</keyword>
<dbReference type="GO" id="GO:0004497">
    <property type="term" value="F:monooxygenase activity"/>
    <property type="evidence" value="ECO:0007669"/>
    <property type="project" value="UniProtKB-KW"/>
</dbReference>
<dbReference type="OrthoDB" id="1844152at2759"/>
<dbReference type="InterPro" id="IPR001128">
    <property type="entry name" value="Cyt_P450"/>
</dbReference>
<evidence type="ECO:0000256" key="3">
    <source>
        <dbReference type="ARBA" id="ARBA00022617"/>
    </source>
</evidence>
<dbReference type="PROSITE" id="PS00086">
    <property type="entry name" value="CYTOCHROME_P450"/>
    <property type="match status" value="1"/>
</dbReference>
<keyword evidence="10" id="KW-0472">Membrane</keyword>
<protein>
    <submittedName>
        <fullName evidence="11">Cytochrome p450 domain-containing protein</fullName>
    </submittedName>
</protein>
<evidence type="ECO:0000256" key="1">
    <source>
        <dbReference type="ARBA" id="ARBA00001971"/>
    </source>
</evidence>
<accession>A0A9P8MNM1</accession>
<dbReference type="InterPro" id="IPR002403">
    <property type="entry name" value="Cyt_P450_E_grp-IV"/>
</dbReference>
<evidence type="ECO:0000256" key="8">
    <source>
        <dbReference type="PIRSR" id="PIRSR602403-1"/>
    </source>
</evidence>
<name>A0A9P8MNM1_9HYPO</name>
<evidence type="ECO:0000256" key="5">
    <source>
        <dbReference type="ARBA" id="ARBA00023002"/>
    </source>
</evidence>
<evidence type="ECO:0000256" key="7">
    <source>
        <dbReference type="ARBA" id="ARBA00023033"/>
    </source>
</evidence>
<feature type="transmembrane region" description="Helical" evidence="10">
    <location>
        <begin position="15"/>
        <end position="35"/>
    </location>
</feature>
<dbReference type="RefSeq" id="XP_044715893.1">
    <property type="nucleotide sequence ID" value="XM_044869151.1"/>
</dbReference>
<dbReference type="PRINTS" id="PR00465">
    <property type="entry name" value="EP450IV"/>
</dbReference>
<keyword evidence="6 8" id="KW-0408">Iron</keyword>
<dbReference type="SUPFAM" id="SSF48264">
    <property type="entry name" value="Cytochrome P450"/>
    <property type="match status" value="1"/>
</dbReference>
<evidence type="ECO:0000256" key="10">
    <source>
        <dbReference type="SAM" id="Phobius"/>
    </source>
</evidence>
<evidence type="ECO:0000256" key="9">
    <source>
        <dbReference type="RuleBase" id="RU000461"/>
    </source>
</evidence>
<keyword evidence="12" id="KW-1185">Reference proteome</keyword>
<sequence length="535" mass="59487">MDALQQTYSVVAERWVSFTTALVFLFMILVVPNALHHARLSAIPLVGGEVGSLEKRRQAYLTSSRALYNQGYRLFKDGLFRITTSRKSPVVVLSSKFLPQLKKLPDSIISVNAAINEMMEGKYTGIDADLPIIPATIKAQLTPALTRLNATISQEVGEALALEMPAAEDWTEVNINRILMRVVAMVSGRVFIGSELCRNEEYLTAAINYTIEVMTAHRAVQGTRPWLRPFLARRLPEVKQVQRRIREADAFLRPVVEQRRMAAEDESYEKPDDMLQWFIDARGKFTRESSQDLAKIQLLLSFAAIHTTTLTATNVFYDIASLPDFASQVCDEIREALASNGGAFTSNALQSMKMLDSALKETLRLHPPGLATASFQRKVLQSFTLSNGQVVPEGVIIEIPTVAINSDTTVFPDADQFDPLRFYKLRKKARDEGSVEAAALNQFVSISPSSLTFGYGRHACPGRFFAANEMKMIVAQALLKYDFRLSEGSCERYPNIEFAGMSLPDASKRLLCRFKDHGRGAEVDSGRIVGASLTL</sequence>
<dbReference type="Gene3D" id="1.10.630.10">
    <property type="entry name" value="Cytochrome P450"/>
    <property type="match status" value="1"/>
</dbReference>
<dbReference type="Pfam" id="PF00067">
    <property type="entry name" value="p450"/>
    <property type="match status" value="1"/>
</dbReference>
<dbReference type="GeneID" id="68359809"/>
<keyword evidence="4 8" id="KW-0479">Metal-binding</keyword>
<evidence type="ECO:0000256" key="6">
    <source>
        <dbReference type="ARBA" id="ARBA00023004"/>
    </source>
</evidence>
<dbReference type="PANTHER" id="PTHR46206:SF7">
    <property type="entry name" value="P450, PUTATIVE (EUROFUNG)-RELATED"/>
    <property type="match status" value="1"/>
</dbReference>
<dbReference type="Proteomes" id="UP000824596">
    <property type="component" value="Unassembled WGS sequence"/>
</dbReference>
<comment type="cofactor">
    <cofactor evidence="1 8">
        <name>heme</name>
        <dbReference type="ChEBI" id="CHEBI:30413"/>
    </cofactor>
</comment>
<organism evidence="11 12">
    <name type="scientific">Hirsutella rhossiliensis</name>
    <dbReference type="NCBI Taxonomy" id="111463"/>
    <lineage>
        <taxon>Eukaryota</taxon>
        <taxon>Fungi</taxon>
        <taxon>Dikarya</taxon>
        <taxon>Ascomycota</taxon>
        <taxon>Pezizomycotina</taxon>
        <taxon>Sordariomycetes</taxon>
        <taxon>Hypocreomycetidae</taxon>
        <taxon>Hypocreales</taxon>
        <taxon>Ophiocordycipitaceae</taxon>
        <taxon>Hirsutella</taxon>
    </lineage>
</organism>
<comment type="similarity">
    <text evidence="2 9">Belongs to the cytochrome P450 family.</text>
</comment>
<comment type="caution">
    <text evidence="11">The sequence shown here is derived from an EMBL/GenBank/DDBJ whole genome shotgun (WGS) entry which is preliminary data.</text>
</comment>
<evidence type="ECO:0000313" key="12">
    <source>
        <dbReference type="Proteomes" id="UP000824596"/>
    </source>
</evidence>
<proteinExistence type="inferred from homology"/>
<dbReference type="GO" id="GO:0005506">
    <property type="term" value="F:iron ion binding"/>
    <property type="evidence" value="ECO:0007669"/>
    <property type="project" value="InterPro"/>
</dbReference>
<gene>
    <name evidence="11" type="ORF">HRG_10681</name>
</gene>
<feature type="binding site" description="axial binding residue" evidence="8">
    <location>
        <position position="460"/>
    </location>
    <ligand>
        <name>heme</name>
        <dbReference type="ChEBI" id="CHEBI:30413"/>
    </ligand>
    <ligandPart>
        <name>Fe</name>
        <dbReference type="ChEBI" id="CHEBI:18248"/>
    </ligandPart>
</feature>
<keyword evidence="7 9" id="KW-0503">Monooxygenase</keyword>
<dbReference type="AlphaFoldDB" id="A0A9P8MNM1"/>
<dbReference type="PANTHER" id="PTHR46206">
    <property type="entry name" value="CYTOCHROME P450"/>
    <property type="match status" value="1"/>
</dbReference>
<keyword evidence="5 9" id="KW-0560">Oxidoreductase</keyword>
<reference evidence="11" key="1">
    <citation type="submission" date="2021-09" db="EMBL/GenBank/DDBJ databases">
        <title>A high-quality genome of the endoparasitic fungus Hirsutella rhossiliensis with a comparison of Hirsutella genomes reveals transposable elements contributing to genome size variation.</title>
        <authorList>
            <person name="Lin R."/>
            <person name="Jiao Y."/>
            <person name="Sun X."/>
            <person name="Ling J."/>
            <person name="Xie B."/>
            <person name="Cheng X."/>
        </authorList>
    </citation>
    <scope>NUCLEOTIDE SEQUENCE</scope>
    <source>
        <strain evidence="11">HR02</strain>
    </source>
</reference>
<dbReference type="GO" id="GO:0020037">
    <property type="term" value="F:heme binding"/>
    <property type="evidence" value="ECO:0007669"/>
    <property type="project" value="InterPro"/>
</dbReference>
<evidence type="ECO:0000256" key="2">
    <source>
        <dbReference type="ARBA" id="ARBA00010617"/>
    </source>
</evidence>
<evidence type="ECO:0000313" key="11">
    <source>
        <dbReference type="EMBL" id="KAH0958380.1"/>
    </source>
</evidence>
<dbReference type="CDD" id="cd11041">
    <property type="entry name" value="CYP503A1-like"/>
    <property type="match status" value="1"/>
</dbReference>
<keyword evidence="10" id="KW-1133">Transmembrane helix</keyword>
<dbReference type="InterPro" id="IPR036396">
    <property type="entry name" value="Cyt_P450_sf"/>
</dbReference>
<dbReference type="EMBL" id="JAIZPD010000016">
    <property type="protein sequence ID" value="KAH0958380.1"/>
    <property type="molecule type" value="Genomic_DNA"/>
</dbReference>
<keyword evidence="3 8" id="KW-0349">Heme</keyword>